<dbReference type="Proteomes" id="UP001163603">
    <property type="component" value="Chromosome 6"/>
</dbReference>
<name>A0ACC0YM13_9ROSI</name>
<organism evidence="1 2">
    <name type="scientific">Pistacia integerrima</name>
    <dbReference type="NCBI Taxonomy" id="434235"/>
    <lineage>
        <taxon>Eukaryota</taxon>
        <taxon>Viridiplantae</taxon>
        <taxon>Streptophyta</taxon>
        <taxon>Embryophyta</taxon>
        <taxon>Tracheophyta</taxon>
        <taxon>Spermatophyta</taxon>
        <taxon>Magnoliopsida</taxon>
        <taxon>eudicotyledons</taxon>
        <taxon>Gunneridae</taxon>
        <taxon>Pentapetalae</taxon>
        <taxon>rosids</taxon>
        <taxon>malvids</taxon>
        <taxon>Sapindales</taxon>
        <taxon>Anacardiaceae</taxon>
        <taxon>Pistacia</taxon>
    </lineage>
</organism>
<comment type="caution">
    <text evidence="1">The sequence shown here is derived from an EMBL/GenBank/DDBJ whole genome shotgun (WGS) entry which is preliminary data.</text>
</comment>
<protein>
    <submittedName>
        <fullName evidence="1">Uncharacterized protein</fullName>
    </submittedName>
</protein>
<proteinExistence type="predicted"/>
<sequence>MDLKKLSFSEQLRLSPRRKVVSGFGLGVCASVIVLTVLLLSNSVKTPIVAPLFQGFNGISSKNASHITRSWPFSFSTSSFNGSAISMGGNKQVNNSVDVVGKSQEANVSRIGEGQGITDLGNLTTKVEDGTGRIENGSLVAENGNNLASIVEEVILEKNLGNFSERVNNNGSFIGEKEHLCGNCSLNAKEDVYSKRIIERNYSVNNTTDMNGKVTNNNNNFSNLSQDGGNASQPNNISISYDSRLTKKHANSFRNCDIFDGRWLRDDSKPYYPAGSCPYIDKDFDCHINGRPDDGYVKWKWQPYGCDIPSLNATDFLERLRDKKLVFVGDSLNRNMWESLVCILRHSVRNKKRVYEISGKTEFKKKGFYAFLFEASFRGILHLDYNCTVDFVGSPFLVRESSFRGRNGSMETLRLDLMDWTTSMYHDADIIIFNTGHWWTHEKTSKGEDYYQEGNYVHPRLKVLEAYKRALTTWARWIDNNIDSHRTQVFFRGYSVSHFRGGPWNSGGQCHKETEPFFNGTYLTKYPSKMRALEHVLPEMKTPVVYLNISRLTAFRKDGHPAIYRMEYKTAEERIAAERVQDCSHWCLPGVPDSWNELLYVSLLKAGIGSWRN</sequence>
<gene>
    <name evidence="1" type="ORF">Pint_22925</name>
</gene>
<reference evidence="2" key="1">
    <citation type="journal article" date="2023" name="G3 (Bethesda)">
        <title>Genome assembly and association tests identify interacting loci associated with vigor, precocity, and sex in interspecific pistachio rootstocks.</title>
        <authorList>
            <person name="Palmer W."/>
            <person name="Jacygrad E."/>
            <person name="Sagayaradj S."/>
            <person name="Cavanaugh K."/>
            <person name="Han R."/>
            <person name="Bertier L."/>
            <person name="Beede B."/>
            <person name="Kafkas S."/>
            <person name="Golino D."/>
            <person name="Preece J."/>
            <person name="Michelmore R."/>
        </authorList>
    </citation>
    <scope>NUCLEOTIDE SEQUENCE [LARGE SCALE GENOMIC DNA]</scope>
</reference>
<evidence type="ECO:0000313" key="1">
    <source>
        <dbReference type="EMBL" id="KAJ0039050.1"/>
    </source>
</evidence>
<evidence type="ECO:0000313" key="2">
    <source>
        <dbReference type="Proteomes" id="UP001163603"/>
    </source>
</evidence>
<accession>A0ACC0YM13</accession>
<keyword evidence="2" id="KW-1185">Reference proteome</keyword>
<dbReference type="EMBL" id="CM047741">
    <property type="protein sequence ID" value="KAJ0039050.1"/>
    <property type="molecule type" value="Genomic_DNA"/>
</dbReference>